<organism evidence="2 3">
    <name type="scientific">Mucilaginibacter segetis</name>
    <dbReference type="NCBI Taxonomy" id="2793071"/>
    <lineage>
        <taxon>Bacteria</taxon>
        <taxon>Pseudomonadati</taxon>
        <taxon>Bacteroidota</taxon>
        <taxon>Sphingobacteriia</taxon>
        <taxon>Sphingobacteriales</taxon>
        <taxon>Sphingobacteriaceae</taxon>
        <taxon>Mucilaginibacter</taxon>
    </lineage>
</organism>
<feature type="transmembrane region" description="Helical" evidence="1">
    <location>
        <begin position="6"/>
        <end position="27"/>
    </location>
</feature>
<dbReference type="RefSeq" id="WP_200063945.1">
    <property type="nucleotide sequence ID" value="NZ_JAEHFW010000001.1"/>
</dbReference>
<dbReference type="Proteomes" id="UP000613193">
    <property type="component" value="Unassembled WGS sequence"/>
</dbReference>
<keyword evidence="1" id="KW-0812">Transmembrane</keyword>
<evidence type="ECO:0000313" key="3">
    <source>
        <dbReference type="Proteomes" id="UP000613193"/>
    </source>
</evidence>
<name>A0A934ULX6_9SPHI</name>
<protein>
    <submittedName>
        <fullName evidence="2">Uncharacterized protein</fullName>
    </submittedName>
</protein>
<dbReference type="AlphaFoldDB" id="A0A934ULX6"/>
<comment type="caution">
    <text evidence="2">The sequence shown here is derived from an EMBL/GenBank/DDBJ whole genome shotgun (WGS) entry which is preliminary data.</text>
</comment>
<sequence>MNELFTSSLINCIYFIVIGAVIVYLILKFDKNQRKKLNKILEQTADVQPLFLAKDLSNKLHIVKSNLDSESRLLISKQLDELVADYDKGQISLPDYCNRLNRLLAMTA</sequence>
<keyword evidence="1" id="KW-1133">Transmembrane helix</keyword>
<accession>A0A934ULX6</accession>
<proteinExistence type="predicted"/>
<gene>
    <name evidence="2" type="ORF">I5M19_03180</name>
</gene>
<keyword evidence="3" id="KW-1185">Reference proteome</keyword>
<dbReference type="EMBL" id="JAEHFW010000001">
    <property type="protein sequence ID" value="MBK0378292.1"/>
    <property type="molecule type" value="Genomic_DNA"/>
</dbReference>
<evidence type="ECO:0000313" key="2">
    <source>
        <dbReference type="EMBL" id="MBK0378292.1"/>
    </source>
</evidence>
<evidence type="ECO:0000256" key="1">
    <source>
        <dbReference type="SAM" id="Phobius"/>
    </source>
</evidence>
<keyword evidence="1" id="KW-0472">Membrane</keyword>
<reference evidence="2" key="1">
    <citation type="submission" date="2020-12" db="EMBL/GenBank/DDBJ databases">
        <title>Bacterial novel species Mucilaginibacter sp. SD-g isolated from soil.</title>
        <authorList>
            <person name="Jung H.-Y."/>
        </authorList>
    </citation>
    <scope>NUCLEOTIDE SEQUENCE</scope>
    <source>
        <strain evidence="2">SD-g</strain>
    </source>
</reference>